<dbReference type="EMBL" id="FP103042">
    <property type="protein sequence ID" value="CAX23504.1"/>
    <property type="molecule type" value="Genomic_DNA"/>
</dbReference>
<dbReference type="InterPro" id="IPR015330">
    <property type="entry name" value="DNA_primase/pol_bifunc_N"/>
</dbReference>
<dbReference type="InterPro" id="IPR014818">
    <property type="entry name" value="Phage/plasmid_primase_P4_C"/>
</dbReference>
<evidence type="ECO:0000256" key="3">
    <source>
        <dbReference type="ARBA" id="ARBA00022806"/>
    </source>
</evidence>
<evidence type="ECO:0000256" key="4">
    <source>
        <dbReference type="ARBA" id="ARBA00022840"/>
    </source>
</evidence>
<dbReference type="PROSITE" id="PS51206">
    <property type="entry name" value="SF3_HELICASE_1"/>
    <property type="match status" value="1"/>
</dbReference>
<dbReference type="SUPFAM" id="SSF56747">
    <property type="entry name" value="Prim-pol domain"/>
    <property type="match status" value="1"/>
</dbReference>
<evidence type="ECO:0000256" key="2">
    <source>
        <dbReference type="ARBA" id="ARBA00022801"/>
    </source>
</evidence>
<keyword evidence="2" id="KW-0378">Hydrolase</keyword>
<dbReference type="Proteomes" id="UP000008070">
    <property type="component" value="Chromosome"/>
</dbReference>
<dbReference type="GO" id="GO:0005524">
    <property type="term" value="F:ATP binding"/>
    <property type="evidence" value="ECO:0007669"/>
    <property type="project" value="UniProtKB-KW"/>
</dbReference>
<feature type="domain" description="SF3 helicase" evidence="5">
    <location>
        <begin position="464"/>
        <end position="624"/>
    </location>
</feature>
<dbReference type="InterPro" id="IPR045455">
    <property type="entry name" value="NrS-1_pol-like_helicase"/>
</dbReference>
<dbReference type="Pfam" id="PF03288">
    <property type="entry name" value="Pox_D5"/>
    <property type="match status" value="1"/>
</dbReference>
<gene>
    <name evidence="6" type="ORF">METD_I1915</name>
</gene>
<dbReference type="InterPro" id="IPR006500">
    <property type="entry name" value="Helicase_put_C_phage/plasmid"/>
</dbReference>
<keyword evidence="3" id="KW-0347">Helicase</keyword>
<dbReference type="NCBIfam" id="TIGR01613">
    <property type="entry name" value="primase_Cterm"/>
    <property type="match status" value="1"/>
</dbReference>
<evidence type="ECO:0000256" key="1">
    <source>
        <dbReference type="ARBA" id="ARBA00022741"/>
    </source>
</evidence>
<dbReference type="InterPro" id="IPR004968">
    <property type="entry name" value="DNA_primase/NTPase_C"/>
</dbReference>
<dbReference type="Pfam" id="PF08706">
    <property type="entry name" value="D5_N"/>
    <property type="match status" value="1"/>
</dbReference>
<dbReference type="GO" id="GO:0016787">
    <property type="term" value="F:hydrolase activity"/>
    <property type="evidence" value="ECO:0007669"/>
    <property type="project" value="UniProtKB-KW"/>
</dbReference>
<protein>
    <submittedName>
        <fullName evidence="6">P4 family phage/plasmid primase</fullName>
    </submittedName>
</protein>
<reference evidence="7" key="1">
    <citation type="journal article" date="2009" name="PLoS ONE">
        <title>Methylobacterium genome sequences: a reference blueprint to investigate microbial metabolism of C1 compounds from natural and industrial sources.</title>
        <authorList>
            <person name="Vuilleumier S."/>
            <person name="Chistoserdova L."/>
            <person name="Lee M.-C."/>
            <person name="Bringel F."/>
            <person name="Lajus A."/>
            <person name="Zhou Y."/>
            <person name="Gourion B."/>
            <person name="Barbe V."/>
            <person name="Chang J."/>
            <person name="Cruveiller S."/>
            <person name="Dossat C."/>
            <person name="Gillett W."/>
            <person name="Gruffaz C."/>
            <person name="Haugen E."/>
            <person name="Hourcade E."/>
            <person name="Levy R."/>
            <person name="Mangenot S."/>
            <person name="Muller E."/>
            <person name="Nadalig T."/>
            <person name="Pagni M."/>
            <person name="Penny C."/>
            <person name="Peyraud R."/>
            <person name="Robinson D.G."/>
            <person name="Roche D."/>
            <person name="Rouy Z."/>
            <person name="Saenampechek C."/>
            <person name="Salvignol G."/>
            <person name="Vallenet D."/>
            <person name="Wu Z."/>
            <person name="Marx C.J."/>
            <person name="Vorholt J.A."/>
            <person name="Olson M.V."/>
            <person name="Kaul R."/>
            <person name="Weissenbach J."/>
            <person name="Medigue C."/>
            <person name="Lidstrom M.E."/>
        </authorList>
    </citation>
    <scope>NUCLEOTIDE SEQUENCE [LARGE SCALE GENOMIC DNA]</scope>
    <source>
        <strain evidence="7">DSM 6343 / CIP 106787 / DM4</strain>
    </source>
</reference>
<dbReference type="Pfam" id="PF19263">
    <property type="entry name" value="DUF5906"/>
    <property type="match status" value="1"/>
</dbReference>
<organism evidence="6 7">
    <name type="scientific">Methylorubrum extorquens (strain DSM 6343 / CIP 106787 / DM4)</name>
    <name type="common">Methylobacterium extorquens</name>
    <dbReference type="NCBI Taxonomy" id="661410"/>
    <lineage>
        <taxon>Bacteria</taxon>
        <taxon>Pseudomonadati</taxon>
        <taxon>Pseudomonadota</taxon>
        <taxon>Alphaproteobacteria</taxon>
        <taxon>Hyphomicrobiales</taxon>
        <taxon>Methylobacteriaceae</taxon>
        <taxon>Methylorubrum</taxon>
    </lineage>
</organism>
<evidence type="ECO:0000313" key="6">
    <source>
        <dbReference type="EMBL" id="CAX23504.1"/>
    </source>
</evidence>
<dbReference type="Gene3D" id="3.40.50.300">
    <property type="entry name" value="P-loop containing nucleotide triphosphate hydrolases"/>
    <property type="match status" value="1"/>
</dbReference>
<dbReference type="SUPFAM" id="SSF52540">
    <property type="entry name" value="P-loop containing nucleoside triphosphate hydrolases"/>
    <property type="match status" value="1"/>
</dbReference>
<dbReference type="InterPro" id="IPR027417">
    <property type="entry name" value="P-loop_NTPase"/>
</dbReference>
<sequence>MKSRLGKAPGRSDCVCFDVINTHQEIRLNTITPLTYIECGYDITVLKPRTKEPKLKNWTGITLEIEDIEAHGTFPEHYNIGIKLGSASDGIVDVDLDCDAAVSLGAKLLNTETRVFGRDDNPASHYMYRVFDPHSTVKFKHPISRKMIVELRGNGSQTVLPGSIYKDGTDIRFEDYSLPEPLNIDWETLKRQCGLIAAGTVFSQFWIEGSRHLLALALGGWAAHKQIDQKTFTQLIEAVAVYASDDDVADRIDCIRASYAKFEAGGKTAWKDDLNECIADGRIMNAVADWLMVGREPEQEAVLKQSKRPLSATSDLQSGKDFCAYVGDSLIFCDDQEQFYHRQNDVYEPVTLAHVKETVMDYVGSLDVDRTNFEEMRKLKAAQSVGRINAIVDVSRSILRISSSKFDTDPFLAGCKNGVLDLRTGELVEPDCIVTRRLGTNYDSDAWCHLFLTFMHQVFEGDQEKIAFVRRAVGYTLTGSTAGQCMFLVIGTGANGKSTFLKVIQALMGEYGGSIPSHSMMASKFGNDKTDDIASLDGRRFVSASEGEMGQKLAVAKVKLMTGGDTIACRPLYGKYFDMKPEFKIWFGTNDLPVIAGGDEAIWRRLYVIDFPVSFTEAQRDGGLFDRLKLELPGILNWALQGVRELGGMKSNFLNPPASVRNETNRYRSDSDTVASFIEAGCDRVEGAVVMMNVLHETYTRWCNTSGVEPLSSGLFGKELNRLGFQVKRKKEGNGRLGIKLKQ</sequence>
<dbReference type="GO" id="GO:0004386">
    <property type="term" value="F:helicase activity"/>
    <property type="evidence" value="ECO:0007669"/>
    <property type="project" value="UniProtKB-KW"/>
</dbReference>
<dbReference type="PANTHER" id="PTHR35372">
    <property type="entry name" value="ATP BINDING PROTEIN-RELATED"/>
    <property type="match status" value="1"/>
</dbReference>
<dbReference type="AlphaFoldDB" id="C7CJL4"/>
<dbReference type="KEGG" id="mdi:METDI1915"/>
<accession>C7CJL4</accession>
<dbReference type="InterPro" id="IPR014015">
    <property type="entry name" value="Helicase_SF3_DNA-vir"/>
</dbReference>
<keyword evidence="1" id="KW-0547">Nucleotide-binding</keyword>
<evidence type="ECO:0000313" key="7">
    <source>
        <dbReference type="Proteomes" id="UP000008070"/>
    </source>
</evidence>
<dbReference type="PANTHER" id="PTHR35372:SF2">
    <property type="entry name" value="SF3 HELICASE DOMAIN-CONTAINING PROTEIN"/>
    <property type="match status" value="1"/>
</dbReference>
<name>C7CJL4_METED</name>
<dbReference type="SMART" id="SM00885">
    <property type="entry name" value="D5_N"/>
    <property type="match status" value="1"/>
</dbReference>
<keyword evidence="4" id="KW-0067">ATP-binding</keyword>
<dbReference type="Pfam" id="PF09250">
    <property type="entry name" value="Prim-Pol"/>
    <property type="match status" value="1"/>
</dbReference>
<dbReference type="InterPro" id="IPR051620">
    <property type="entry name" value="ORF904-like_C"/>
</dbReference>
<evidence type="ECO:0000259" key="5">
    <source>
        <dbReference type="PROSITE" id="PS51206"/>
    </source>
</evidence>
<proteinExistence type="predicted"/>
<dbReference type="HOGENOM" id="CLU_018483_1_2_5"/>